<dbReference type="PANTHER" id="PTHR43300">
    <property type="entry name" value="ACETYLTRANSFERASE"/>
    <property type="match status" value="1"/>
</dbReference>
<dbReference type="Gene3D" id="2.160.10.10">
    <property type="entry name" value="Hexapeptide repeat proteins"/>
    <property type="match status" value="1"/>
</dbReference>
<protein>
    <recommendedName>
        <fullName evidence="5">N-acetyltransferase</fullName>
    </recommendedName>
</protein>
<sequence length="221" mass="24253">MTDVSWYIHPTADVETGVQIGAETRIWQQVQVRTQASIGEQCNVGKGVYIDAHVRIGSRVKIQNYVSLFEGVTVEDGVFIGPHVCFTNDLFPRAITPTGKLKEAKDWKISPTYVKYGASIGAGAVIVCGITIGAFALVGAGSVVTKDVAPYTLVFGNPARLHGYVCKCAHLLSNIKQEDGYIEGWCTFCQEPCQVETSSHTMLYRQEPTNSLLKQHELQEQ</sequence>
<organism evidence="3 4">
    <name type="scientific">Dictyobacter formicarum</name>
    <dbReference type="NCBI Taxonomy" id="2778368"/>
    <lineage>
        <taxon>Bacteria</taxon>
        <taxon>Bacillati</taxon>
        <taxon>Chloroflexota</taxon>
        <taxon>Ktedonobacteria</taxon>
        <taxon>Ktedonobacterales</taxon>
        <taxon>Dictyobacteraceae</taxon>
        <taxon>Dictyobacter</taxon>
    </lineage>
</organism>
<dbReference type="InterPro" id="IPR011004">
    <property type="entry name" value="Trimer_LpxA-like_sf"/>
</dbReference>
<evidence type="ECO:0000256" key="1">
    <source>
        <dbReference type="ARBA" id="ARBA00022679"/>
    </source>
</evidence>
<dbReference type="CDD" id="cd03358">
    <property type="entry name" value="LbH_WxcM_N_like"/>
    <property type="match status" value="1"/>
</dbReference>
<comment type="caution">
    <text evidence="3">The sequence shown here is derived from an EMBL/GenBank/DDBJ whole genome shotgun (WGS) entry which is preliminary data.</text>
</comment>
<keyword evidence="1" id="KW-0808">Transferase</keyword>
<evidence type="ECO:0000256" key="2">
    <source>
        <dbReference type="ARBA" id="ARBA00022737"/>
    </source>
</evidence>
<dbReference type="Pfam" id="PF14602">
    <property type="entry name" value="Hexapep_2"/>
    <property type="match status" value="2"/>
</dbReference>
<gene>
    <name evidence="3" type="ORF">KSZ_07600</name>
</gene>
<dbReference type="EMBL" id="BNJJ01000002">
    <property type="protein sequence ID" value="GHO82754.1"/>
    <property type="molecule type" value="Genomic_DNA"/>
</dbReference>
<accession>A0ABQ3V9U1</accession>
<keyword evidence="2" id="KW-0677">Repeat</keyword>
<evidence type="ECO:0008006" key="5">
    <source>
        <dbReference type="Google" id="ProtNLM"/>
    </source>
</evidence>
<dbReference type="PANTHER" id="PTHR43300:SF4">
    <property type="entry name" value="ACYL-[ACYL-CARRIER-PROTEIN]--UDP-N-ACETYLGLUCOSAMINE O-ACYLTRANSFERASE"/>
    <property type="match status" value="1"/>
</dbReference>
<proteinExistence type="predicted"/>
<dbReference type="InterPro" id="IPR001451">
    <property type="entry name" value="Hexapep"/>
</dbReference>
<dbReference type="InterPro" id="IPR018357">
    <property type="entry name" value="Hexapep_transf_CS"/>
</dbReference>
<evidence type="ECO:0000313" key="4">
    <source>
        <dbReference type="Proteomes" id="UP000635565"/>
    </source>
</evidence>
<name>A0ABQ3V9U1_9CHLR</name>
<dbReference type="InterPro" id="IPR050179">
    <property type="entry name" value="Trans_hexapeptide_repeat"/>
</dbReference>
<evidence type="ECO:0000313" key="3">
    <source>
        <dbReference type="EMBL" id="GHO82754.1"/>
    </source>
</evidence>
<keyword evidence="4" id="KW-1185">Reference proteome</keyword>
<dbReference type="PROSITE" id="PS00101">
    <property type="entry name" value="HEXAPEP_TRANSFERASES"/>
    <property type="match status" value="1"/>
</dbReference>
<dbReference type="RefSeq" id="WP_201360399.1">
    <property type="nucleotide sequence ID" value="NZ_BNJJ01000002.1"/>
</dbReference>
<reference evidence="3 4" key="1">
    <citation type="journal article" date="2021" name="Int. J. Syst. Evol. Microbiol.">
        <title>Reticulibacter mediterranei gen. nov., sp. nov., within the new family Reticulibacteraceae fam. nov., and Ktedonospora formicarum gen. nov., sp. nov., Ktedonobacter robiniae sp. nov., Dictyobacter formicarum sp. nov. and Dictyobacter arantiisoli sp. nov., belonging to the class Ktedonobacteria.</title>
        <authorList>
            <person name="Yabe S."/>
            <person name="Zheng Y."/>
            <person name="Wang C.M."/>
            <person name="Sakai Y."/>
            <person name="Abe K."/>
            <person name="Yokota A."/>
            <person name="Donadio S."/>
            <person name="Cavaletti L."/>
            <person name="Monciardini P."/>
        </authorList>
    </citation>
    <scope>NUCLEOTIDE SEQUENCE [LARGE SCALE GENOMIC DNA]</scope>
    <source>
        <strain evidence="3 4">SOSP1-9</strain>
    </source>
</reference>
<dbReference type="SUPFAM" id="SSF51161">
    <property type="entry name" value="Trimeric LpxA-like enzymes"/>
    <property type="match status" value="1"/>
</dbReference>
<dbReference type="Proteomes" id="UP000635565">
    <property type="component" value="Unassembled WGS sequence"/>
</dbReference>